<feature type="region of interest" description="Disordered" evidence="1">
    <location>
        <begin position="1763"/>
        <end position="2062"/>
    </location>
</feature>
<evidence type="ECO:0000313" key="4">
    <source>
        <dbReference type="Proteomes" id="UP001281761"/>
    </source>
</evidence>
<feature type="compositionally biased region" description="Basic and acidic residues" evidence="1">
    <location>
        <begin position="2048"/>
        <end position="2062"/>
    </location>
</feature>
<keyword evidence="4" id="KW-1185">Reference proteome</keyword>
<accession>A0ABQ9X4A5</accession>
<feature type="compositionally biased region" description="Acidic residues" evidence="1">
    <location>
        <begin position="1857"/>
        <end position="1866"/>
    </location>
</feature>
<feature type="region of interest" description="Disordered" evidence="1">
    <location>
        <begin position="1716"/>
        <end position="1745"/>
    </location>
</feature>
<feature type="compositionally biased region" description="Basic and acidic residues" evidence="1">
    <location>
        <begin position="1867"/>
        <end position="1887"/>
    </location>
</feature>
<evidence type="ECO:0000313" key="3">
    <source>
        <dbReference type="EMBL" id="KAK2946522.1"/>
    </source>
</evidence>
<reference evidence="3 4" key="1">
    <citation type="journal article" date="2022" name="bioRxiv">
        <title>Genomics of Preaxostyla Flagellates Illuminates Evolutionary Transitions and the Path Towards Mitochondrial Loss.</title>
        <authorList>
            <person name="Novak L.V.F."/>
            <person name="Treitli S.C."/>
            <person name="Pyrih J."/>
            <person name="Halakuc P."/>
            <person name="Pipaliya S.V."/>
            <person name="Vacek V."/>
            <person name="Brzon O."/>
            <person name="Soukal P."/>
            <person name="Eme L."/>
            <person name="Dacks J.B."/>
            <person name="Karnkowska A."/>
            <person name="Elias M."/>
            <person name="Hampl V."/>
        </authorList>
    </citation>
    <scope>NUCLEOTIDE SEQUENCE [LARGE SCALE GENOMIC DNA]</scope>
    <source>
        <strain evidence="3">NAU3</strain>
        <tissue evidence="3">Gut</tissue>
    </source>
</reference>
<feature type="compositionally biased region" description="Acidic residues" evidence="1">
    <location>
        <begin position="1722"/>
        <end position="1736"/>
    </location>
</feature>
<dbReference type="Proteomes" id="UP001281761">
    <property type="component" value="Unassembled WGS sequence"/>
</dbReference>
<feature type="compositionally biased region" description="Basic and acidic residues" evidence="1">
    <location>
        <begin position="1956"/>
        <end position="1973"/>
    </location>
</feature>
<sequence length="2062" mass="227941">MHRVKPGSYLQHLKLPYSFHGESYDAQSQLLFWGIVRSMPDEAPSSYRYSTSATPIVFSDCEFVSMGSASGLEIVEGGSAICVTTQSSLFVERSLFRNCTSRGSGGAILVWRDMTNWSSGTRIVGCNFTNCSSEMEGGAVSLRLIAQNEIQRSFFEDCMASMNGGGCQANQTEIVFCRFEGNNALAVGGGVFGIESTLTFSLFKTNVAPTSPDWAIEPVLLNSKNGFGCTRSEDDWDVKTNVLFVESDGSTGSCTLNMPCNSISAAFAQITSNAQMEIWMGKGDFGEVSIDDERSVSISRLFSEEDWTDTKATTSFSITVSAPSTLLITNMPLDVVFQQWIVNVPPTSGGDLVVRGVEMLGEGGFKVSPFIIAAGNARFENCLFQALFGLEAALIEVEGWASVTIVTTSFSNITSTNAAVSVNTASIFITKCKFYRIHRTEGDGPAGLEMTDVGTLVVGALFHFCLSDNGIAGAMKLVTPSSTALLGSQISFLGNKGKSDEVAHDLYVDGITWADTDPNITQIYSKSDFPHLVDSSNTPSHLQNNTIFQIEDDDTFTNCHDNFNFISTFSRSDFMELDLNSFVSPPSLLDIWIGSIQPDPLCFQPLAVTNHNLRITTVKQPFMSAVMQAPHSTGTLFTLTDSPSSSFQNLNLILDNNERSPFIKITRDATLGITSCLITSETGQARRSFVESVGTVDMQAVTICDIALDQCSLIQTQGGDVRLFFSHTVTNIGFVSNVTTTGNGSLLNARDTLVYVKEMTMIGCKAAFGGVLYLRDCPNAVLEGHFFNCSASEAGGGICVMNTKSNATNLSLTVAFENCSAVNGGCGFFWMTGHEKFFQTDPDYFSHFGQLRKLPVFKGCSATRGAGFYFAGKSNIMDTQLYAWRSSNFEVANGSDFYFSQIFADSAPNFSMALEMICANSWSFSGRSKEVTGSWKTIRVEGYPELGRNIKLPQMVLMKSNATDSENCENAVTMTCASIARYLPLFHTKSDNNTYFQVLIFFQGQVYFSETGIVREQSVLITKITDPAFEPVTNITVARALSFSKTDTCYLRVEKDGELEISNVTLIWALNISLCANADKTAKTTLNECVFRLNEVIFVPFLSCIAGSLDISNVHFKSVTSFTHRAPVIAAIASDSSVPLTLNFSLLIFEDITFDASIEAVVCLDHPTSLSLFAMSWWRTEHPNGSTTVYISVRGEHLQHIIQKTESSFPNRGNNLDHLYTSLDLAEDPSSVFYSPTLLLYLSRYSHPIIDVKTEGRDIDGCGDYIFPCLTLEEANLHLEHGDPSQVIVYDQTQLTNVFELTTDSVEITAAADLAIVEVGPDGSFKMERQGFLKRELIFTRISFELQSGRTQTLVTIDDAYLFITSCHFNAPSEVNTRLVDLKLNQATLSNIDLTSCCPSEGLFDLYGLAPIILDNIVHSACPAHTLIWFRGEGLSRHTLTNSHFTGAARASSGNAEDGLCDWTGELIVVEKCFLAIEACLFTQLSSGAFSMIDSDLNFEKEMFVNNSVGHSSFPSMQKNIRCVGASSVRAASISSDEQFTQSFWIQTESCAVRIHDFNVVPNPFFVPDLIPSDCSVTHSTKTQTYSVSLKGTLLIPCGLSFVVCEGKQTDGGNLVSIQLSLDTTTQFNETDISIDINEASLSSLSSAKSWMAYLAFGKNGTTKEFGFSDSIRKAFTVKGLLVWLIPVIVGVVVIVFVIILLFIILWWRRKRKREKEGEEKDTVDEEVEGTDEAEGDNEKAQIEADYSTDVIGPGLIVAEEGLFGGKKKEEDEQDGRHGGMKDENGERRDEKENIPIAEDETNKKEDIHWTHAGDDSLEVFIGLAERKGDEKDEKEEKEDVMERPHKKKRKKKTTMEEDEKEEEVETLQRKEEEDGVERQDDGNVEGKKKRKKKKKGAEEQNDRLLIVDGENNGTVNEVHMIEGKEGDEVEGELEVKKKKKKKKHKKKQEEIEEGENMRTEEEGEIEETRMNDEMTAIDASGNVEEVERPKRKKKNKKKVEMEKEMKEEEELGGETEIVEMGGEEVYHEEEEGTKQKTTKKGRKKRKGEVEEQKEEKIETEL</sequence>
<proteinExistence type="predicted"/>
<keyword evidence="2" id="KW-1133">Transmembrane helix</keyword>
<feature type="transmembrane region" description="Helical" evidence="2">
    <location>
        <begin position="1681"/>
        <end position="1708"/>
    </location>
</feature>
<feature type="compositionally biased region" description="Basic residues" evidence="1">
    <location>
        <begin position="2037"/>
        <end position="2047"/>
    </location>
</feature>
<feature type="compositionally biased region" description="Acidic residues" evidence="1">
    <location>
        <begin position="2008"/>
        <end position="2018"/>
    </location>
</feature>
<organism evidence="3 4">
    <name type="scientific">Blattamonas nauphoetae</name>
    <dbReference type="NCBI Taxonomy" id="2049346"/>
    <lineage>
        <taxon>Eukaryota</taxon>
        <taxon>Metamonada</taxon>
        <taxon>Preaxostyla</taxon>
        <taxon>Oxymonadida</taxon>
        <taxon>Blattamonas</taxon>
    </lineage>
</organism>
<keyword evidence="2" id="KW-0812">Transmembrane</keyword>
<feature type="compositionally biased region" description="Basic and acidic residues" evidence="1">
    <location>
        <begin position="1801"/>
        <end position="1815"/>
    </location>
</feature>
<dbReference type="EMBL" id="JARBJD010000226">
    <property type="protein sequence ID" value="KAK2946522.1"/>
    <property type="molecule type" value="Genomic_DNA"/>
</dbReference>
<feature type="compositionally biased region" description="Basic and acidic residues" evidence="1">
    <location>
        <begin position="1767"/>
        <end position="1794"/>
    </location>
</feature>
<evidence type="ECO:0000256" key="1">
    <source>
        <dbReference type="SAM" id="MobiDB-lite"/>
    </source>
</evidence>
<gene>
    <name evidence="3" type="ORF">BLNAU_18564</name>
</gene>
<feature type="compositionally biased region" description="Basic residues" evidence="1">
    <location>
        <begin position="1937"/>
        <end position="1947"/>
    </location>
</feature>
<comment type="caution">
    <text evidence="3">The sequence shown here is derived from an EMBL/GenBank/DDBJ whole genome shotgun (WGS) entry which is preliminary data.</text>
</comment>
<dbReference type="InterPro" id="IPR011050">
    <property type="entry name" value="Pectin_lyase_fold/virulence"/>
</dbReference>
<keyword evidence="2" id="KW-0472">Membrane</keyword>
<protein>
    <submittedName>
        <fullName evidence="3">Uncharacterized protein</fullName>
    </submittedName>
</protein>
<dbReference type="SUPFAM" id="SSF51126">
    <property type="entry name" value="Pectin lyase-like"/>
    <property type="match status" value="2"/>
</dbReference>
<name>A0ABQ9X4A5_9EUKA</name>
<evidence type="ECO:0000256" key="2">
    <source>
        <dbReference type="SAM" id="Phobius"/>
    </source>
</evidence>